<evidence type="ECO:0000256" key="1">
    <source>
        <dbReference type="SAM" id="MobiDB-lite"/>
    </source>
</evidence>
<organism evidence="3 4">
    <name type="scientific">Spongisporangium articulatum</name>
    <dbReference type="NCBI Taxonomy" id="3362603"/>
    <lineage>
        <taxon>Bacteria</taxon>
        <taxon>Bacillati</taxon>
        <taxon>Actinomycetota</taxon>
        <taxon>Actinomycetes</taxon>
        <taxon>Kineosporiales</taxon>
        <taxon>Kineosporiaceae</taxon>
        <taxon>Spongisporangium</taxon>
    </lineage>
</organism>
<reference evidence="3 4" key="1">
    <citation type="submission" date="2024-10" db="EMBL/GenBank/DDBJ databases">
        <title>The Natural Products Discovery Center: Release of the First 8490 Sequenced Strains for Exploring Actinobacteria Biosynthetic Diversity.</title>
        <authorList>
            <person name="Kalkreuter E."/>
            <person name="Kautsar S.A."/>
            <person name="Yang D."/>
            <person name="Bader C.D."/>
            <person name="Teijaro C.N."/>
            <person name="Fluegel L."/>
            <person name="Davis C.M."/>
            <person name="Simpson J.R."/>
            <person name="Lauterbach L."/>
            <person name="Steele A.D."/>
            <person name="Gui C."/>
            <person name="Meng S."/>
            <person name="Li G."/>
            <person name="Viehrig K."/>
            <person name="Ye F."/>
            <person name="Su P."/>
            <person name="Kiefer A.F."/>
            <person name="Nichols A."/>
            <person name="Cepeda A.J."/>
            <person name="Yan W."/>
            <person name="Fan B."/>
            <person name="Jiang Y."/>
            <person name="Adhikari A."/>
            <person name="Zheng C.-J."/>
            <person name="Schuster L."/>
            <person name="Cowan T.M."/>
            <person name="Smanski M.J."/>
            <person name="Chevrette M.G."/>
            <person name="De Carvalho L.P.S."/>
            <person name="Shen B."/>
        </authorList>
    </citation>
    <scope>NUCLEOTIDE SEQUENCE [LARGE SCALE GENOMIC DNA]</scope>
    <source>
        <strain evidence="3 4">NPDC049639</strain>
    </source>
</reference>
<gene>
    <name evidence="3" type="ORF">ACIB24_08385</name>
</gene>
<accession>A0ABW8AL38</accession>
<comment type="caution">
    <text evidence="3">The sequence shown here is derived from an EMBL/GenBank/DDBJ whole genome shotgun (WGS) entry which is preliminary data.</text>
</comment>
<dbReference type="RefSeq" id="WP_398278005.1">
    <property type="nucleotide sequence ID" value="NZ_JBITLV010000002.1"/>
</dbReference>
<evidence type="ECO:0000313" key="3">
    <source>
        <dbReference type="EMBL" id="MFI7587075.1"/>
    </source>
</evidence>
<protein>
    <submittedName>
        <fullName evidence="3">DUF1992 domain-containing protein</fullName>
    </submittedName>
</protein>
<dbReference type="EMBL" id="JBITLV010000002">
    <property type="protein sequence ID" value="MFI7587075.1"/>
    <property type="molecule type" value="Genomic_DNA"/>
</dbReference>
<keyword evidence="4" id="KW-1185">Reference proteome</keyword>
<evidence type="ECO:0000259" key="2">
    <source>
        <dbReference type="Pfam" id="PF09350"/>
    </source>
</evidence>
<dbReference type="InterPro" id="IPR018961">
    <property type="entry name" value="DnaJ_homolog_subfam-C_membr-28"/>
</dbReference>
<dbReference type="Pfam" id="PF09350">
    <property type="entry name" value="DJC28_CD"/>
    <property type="match status" value="1"/>
</dbReference>
<feature type="domain" description="DnaJ homologue subfamily C member 28 conserved" evidence="2">
    <location>
        <begin position="12"/>
        <end position="79"/>
    </location>
</feature>
<evidence type="ECO:0000313" key="4">
    <source>
        <dbReference type="Proteomes" id="UP001612915"/>
    </source>
</evidence>
<name>A0ABW8AL38_9ACTN</name>
<dbReference type="Proteomes" id="UP001612915">
    <property type="component" value="Unassembled WGS sequence"/>
</dbReference>
<proteinExistence type="predicted"/>
<feature type="region of interest" description="Disordered" evidence="1">
    <location>
        <begin position="1"/>
        <end position="39"/>
    </location>
</feature>
<sequence length="160" mass="18069">MSAARRRPESPVERQIREAHERGDFDDLPGAGRPIEGLDQPFSAEKWAVDRIRAEGGDVGALLSPMLALRRERARFLATIDDVRSEAAVRELVREFNSRLLAELRRPMDGPLIPVGLLDEEEAAAAWRATRPSPEPVAAVEVAAPRRFRWSRGWLTRRVR</sequence>
<feature type="compositionally biased region" description="Basic and acidic residues" evidence="1">
    <location>
        <begin position="1"/>
        <end position="25"/>
    </location>
</feature>